<sequence>MLIEQACRAGDVAPSSIGYFEAHGTGTAAGDPVEAVAIGEVLGESTETQWMGSVKSSFGHTEAAAGVAGVIKATLCLQQGLIPPNLHFEKPNPRIQFDKLPIRVPTESVPFPERENPRRAGVNSFGFGGTNAHAILEQGPDPKTDETVFEEGQVLLPLSARNAEALRSLAESYADLLEKPDAPALPAVCRAASRNRDHHPMRTFVVAGNVSEAVEKLRSLSADPARVTRPEIAFVYSGMGPQWWGWDVNSSRRNRSSRTWSPPATPCSPAMACRSPTNYGGQKPSRG</sequence>
<dbReference type="SMART" id="SM00825">
    <property type="entry name" value="PKS_KS"/>
    <property type="match status" value="1"/>
</dbReference>
<dbReference type="GO" id="GO:0004312">
    <property type="term" value="F:fatty acid synthase activity"/>
    <property type="evidence" value="ECO:0007669"/>
    <property type="project" value="TreeGrafter"/>
</dbReference>
<keyword evidence="6" id="KW-1185">Reference proteome</keyword>
<dbReference type="Gene3D" id="3.40.366.10">
    <property type="entry name" value="Malonyl-Coenzyme A Acyl Carrier Protein, domain 2"/>
    <property type="match status" value="1"/>
</dbReference>
<organism evidence="5 6">
    <name type="scientific">Amycolatopsis lurida NRRL 2430</name>
    <dbReference type="NCBI Taxonomy" id="1460371"/>
    <lineage>
        <taxon>Bacteria</taxon>
        <taxon>Bacillati</taxon>
        <taxon>Actinomycetota</taxon>
        <taxon>Actinomycetes</taxon>
        <taxon>Pseudonocardiales</taxon>
        <taxon>Pseudonocardiaceae</taxon>
        <taxon>Amycolatopsis</taxon>
    </lineage>
</organism>
<dbReference type="Gene3D" id="3.30.70.3290">
    <property type="match status" value="1"/>
</dbReference>
<protein>
    <recommendedName>
        <fullName evidence="4">Ketosynthase family 3 (KS3) domain-containing protein</fullName>
    </recommendedName>
</protein>
<dbReference type="InterPro" id="IPR032821">
    <property type="entry name" value="PKS_assoc"/>
</dbReference>
<evidence type="ECO:0000313" key="6">
    <source>
        <dbReference type="Proteomes" id="UP000256220"/>
    </source>
</evidence>
<dbReference type="Gene3D" id="3.40.47.10">
    <property type="match status" value="1"/>
</dbReference>
<dbReference type="InterPro" id="IPR001227">
    <property type="entry name" value="Ac_transferase_dom_sf"/>
</dbReference>
<accession>A0A2P2FF46</accession>
<evidence type="ECO:0000313" key="5">
    <source>
        <dbReference type="EMBL" id="KFU75340.1"/>
    </source>
</evidence>
<dbReference type="Pfam" id="PF16197">
    <property type="entry name" value="KAsynt_C_assoc"/>
    <property type="match status" value="1"/>
</dbReference>
<dbReference type="InterPro" id="IPR014031">
    <property type="entry name" value="Ketoacyl_synth_C"/>
</dbReference>
<evidence type="ECO:0000259" key="4">
    <source>
        <dbReference type="PROSITE" id="PS52004"/>
    </source>
</evidence>
<evidence type="ECO:0000256" key="2">
    <source>
        <dbReference type="ARBA" id="ARBA00022553"/>
    </source>
</evidence>
<name>A0A2P2FF46_AMYLU</name>
<dbReference type="PANTHER" id="PTHR43775">
    <property type="entry name" value="FATTY ACID SYNTHASE"/>
    <property type="match status" value="1"/>
</dbReference>
<gene>
    <name evidence="5" type="ORF">BB31_42020</name>
</gene>
<proteinExistence type="predicted"/>
<feature type="domain" description="Ketosynthase family 3 (KS3)" evidence="4">
    <location>
        <begin position="1"/>
        <end position="138"/>
    </location>
</feature>
<dbReference type="InterPro" id="IPR016039">
    <property type="entry name" value="Thiolase-like"/>
</dbReference>
<evidence type="ECO:0000256" key="1">
    <source>
        <dbReference type="ARBA" id="ARBA00022450"/>
    </source>
</evidence>
<dbReference type="Pfam" id="PF02801">
    <property type="entry name" value="Ketoacyl-synt_C"/>
    <property type="match status" value="1"/>
</dbReference>
<dbReference type="PROSITE" id="PS52004">
    <property type="entry name" value="KS3_2"/>
    <property type="match status" value="1"/>
</dbReference>
<dbReference type="InterPro" id="IPR050091">
    <property type="entry name" value="PKS_NRPS_Biosynth_Enz"/>
</dbReference>
<dbReference type="InterPro" id="IPR020841">
    <property type="entry name" value="PKS_Beta-ketoAc_synthase_dom"/>
</dbReference>
<dbReference type="SUPFAM" id="SSF53901">
    <property type="entry name" value="Thiolase-like"/>
    <property type="match status" value="1"/>
</dbReference>
<dbReference type="Proteomes" id="UP000256220">
    <property type="component" value="Unassembled WGS sequence"/>
</dbReference>
<dbReference type="AlphaFoldDB" id="A0A2P2FF46"/>
<dbReference type="CDD" id="cd00833">
    <property type="entry name" value="PKS"/>
    <property type="match status" value="1"/>
</dbReference>
<dbReference type="GO" id="GO:0006633">
    <property type="term" value="P:fatty acid biosynthetic process"/>
    <property type="evidence" value="ECO:0007669"/>
    <property type="project" value="TreeGrafter"/>
</dbReference>
<evidence type="ECO:0000256" key="3">
    <source>
        <dbReference type="SAM" id="MobiDB-lite"/>
    </source>
</evidence>
<keyword evidence="1" id="KW-0596">Phosphopantetheine</keyword>
<dbReference type="PANTHER" id="PTHR43775:SF37">
    <property type="entry name" value="SI:DKEY-61P9.11"/>
    <property type="match status" value="1"/>
</dbReference>
<feature type="region of interest" description="Disordered" evidence="3">
    <location>
        <begin position="254"/>
        <end position="287"/>
    </location>
</feature>
<dbReference type="EMBL" id="JFBM01000075">
    <property type="protein sequence ID" value="KFU75340.1"/>
    <property type="molecule type" value="Genomic_DNA"/>
</dbReference>
<reference evidence="5 6" key="1">
    <citation type="journal article" date="2014" name="Genome Announc.">
        <title>Draft Genome Sequence of Amycolatopsis lurida NRRL 2430, Producer of the Glycopeptide Family Antibiotic Ristocetin.</title>
        <authorList>
            <person name="Kwun M.J."/>
            <person name="Hong H.J."/>
        </authorList>
    </citation>
    <scope>NUCLEOTIDE SEQUENCE [LARGE SCALE GENOMIC DNA]</scope>
    <source>
        <strain evidence="5 6">NRRL 2430</strain>
    </source>
</reference>
<keyword evidence="2" id="KW-0597">Phosphoprotein</keyword>
<comment type="caution">
    <text evidence="5">The sequence shown here is derived from an EMBL/GenBank/DDBJ whole genome shotgun (WGS) entry which is preliminary data.</text>
</comment>